<dbReference type="Pfam" id="PF01187">
    <property type="entry name" value="MIF"/>
    <property type="match status" value="1"/>
</dbReference>
<organism evidence="14 15">
    <name type="scientific">Colletotrichum incanum</name>
    <name type="common">Soybean anthracnose fungus</name>
    <dbReference type="NCBI Taxonomy" id="1573173"/>
    <lineage>
        <taxon>Eukaryota</taxon>
        <taxon>Fungi</taxon>
        <taxon>Dikarya</taxon>
        <taxon>Ascomycota</taxon>
        <taxon>Pezizomycotina</taxon>
        <taxon>Sordariomycetes</taxon>
        <taxon>Hypocreomycetidae</taxon>
        <taxon>Glomerellales</taxon>
        <taxon>Glomerellaceae</taxon>
        <taxon>Colletotrichum</taxon>
        <taxon>Colletotrichum spaethianum species complex</taxon>
    </lineage>
</organism>
<dbReference type="EC" id="5.3.2.1" evidence="9"/>
<feature type="region of interest" description="Disordered" evidence="13">
    <location>
        <begin position="308"/>
        <end position="403"/>
    </location>
</feature>
<keyword evidence="4" id="KW-0964">Secreted</keyword>
<evidence type="ECO:0000256" key="8">
    <source>
        <dbReference type="ARBA" id="ARBA00038932"/>
    </source>
</evidence>
<evidence type="ECO:0000256" key="4">
    <source>
        <dbReference type="ARBA" id="ARBA00022525"/>
    </source>
</evidence>
<dbReference type="PANTHER" id="PTHR11954">
    <property type="entry name" value="D-DOPACHROME DECARBOXYLASE"/>
    <property type="match status" value="1"/>
</dbReference>
<feature type="compositionally biased region" description="Low complexity" evidence="13">
    <location>
        <begin position="382"/>
        <end position="403"/>
    </location>
</feature>
<evidence type="ECO:0000256" key="5">
    <source>
        <dbReference type="ARBA" id="ARBA00023235"/>
    </source>
</evidence>
<dbReference type="PANTHER" id="PTHR11954:SF6">
    <property type="entry name" value="MACROPHAGE MIGRATION INHIBITORY FACTOR"/>
    <property type="match status" value="1"/>
</dbReference>
<dbReference type="GO" id="GO:0050178">
    <property type="term" value="F:phenylpyruvate tautomerase activity"/>
    <property type="evidence" value="ECO:0007669"/>
    <property type="project" value="UniProtKB-EC"/>
</dbReference>
<accession>A0A167DET4</accession>
<evidence type="ECO:0000256" key="13">
    <source>
        <dbReference type="SAM" id="MobiDB-lite"/>
    </source>
</evidence>
<comment type="similarity">
    <text evidence="2">Belongs to the MIF family.</text>
</comment>
<dbReference type="Proteomes" id="UP000076584">
    <property type="component" value="Unassembled WGS sequence"/>
</dbReference>
<dbReference type="EMBL" id="LFIW01001066">
    <property type="protein sequence ID" value="KZL83779.1"/>
    <property type="molecule type" value="Genomic_DNA"/>
</dbReference>
<dbReference type="SUPFAM" id="SSF55331">
    <property type="entry name" value="Tautomerase/MIF"/>
    <property type="match status" value="1"/>
</dbReference>
<feature type="non-terminal residue" evidence="14">
    <location>
        <position position="1"/>
    </location>
</feature>
<dbReference type="InterPro" id="IPR014347">
    <property type="entry name" value="Tautomerase/MIF_sf"/>
</dbReference>
<dbReference type="GO" id="GO:0005576">
    <property type="term" value="C:extracellular region"/>
    <property type="evidence" value="ECO:0007669"/>
    <property type="project" value="UniProtKB-SubCell"/>
</dbReference>
<evidence type="ECO:0000313" key="14">
    <source>
        <dbReference type="EMBL" id="KZL83779.1"/>
    </source>
</evidence>
<dbReference type="AlphaFoldDB" id="A0A167DET4"/>
<evidence type="ECO:0000256" key="12">
    <source>
        <dbReference type="ARBA" id="ARBA00042730"/>
    </source>
</evidence>
<reference evidence="14 15" key="1">
    <citation type="submission" date="2015-06" db="EMBL/GenBank/DDBJ databases">
        <title>Survival trade-offs in plant roots during colonization by closely related pathogenic and mutualistic fungi.</title>
        <authorList>
            <person name="Hacquard S."/>
            <person name="Kracher B."/>
            <person name="Hiruma K."/>
            <person name="Weinman A."/>
            <person name="Muench P."/>
            <person name="Garrido Oter R."/>
            <person name="Ver Loren van Themaat E."/>
            <person name="Dallerey J.-F."/>
            <person name="Damm U."/>
            <person name="Henrissat B."/>
            <person name="Lespinet O."/>
            <person name="Thon M."/>
            <person name="Kemen E."/>
            <person name="McHardy A.C."/>
            <person name="Schulze-Lefert P."/>
            <person name="O'Connell R.J."/>
        </authorList>
    </citation>
    <scope>NUCLEOTIDE SEQUENCE [LARGE SCALE GENOMIC DNA]</scope>
    <source>
        <strain evidence="14 15">MAFF 238704</strain>
    </source>
</reference>
<evidence type="ECO:0000256" key="6">
    <source>
        <dbReference type="ARBA" id="ARBA00036735"/>
    </source>
</evidence>
<protein>
    <recommendedName>
        <fullName evidence="12">L-dopachrome isomerase</fullName>
        <ecNumber evidence="9">5.3.2.1</ecNumber>
        <ecNumber evidence="8">5.3.3.12</ecNumber>
    </recommendedName>
    <alternativeName>
        <fullName evidence="10">L-dopachrome tautomerase</fullName>
    </alternativeName>
    <alternativeName>
        <fullName evidence="11">Phenylpyruvate tautomerase</fullName>
    </alternativeName>
</protein>
<keyword evidence="15" id="KW-1185">Reference proteome</keyword>
<proteinExistence type="inferred from homology"/>
<dbReference type="Gene3D" id="3.30.429.10">
    <property type="entry name" value="Macrophage Migration Inhibitory Factor"/>
    <property type="match status" value="1"/>
</dbReference>
<feature type="compositionally biased region" description="Basic and acidic residues" evidence="13">
    <location>
        <begin position="350"/>
        <end position="361"/>
    </location>
</feature>
<comment type="catalytic activity">
    <reaction evidence="7">
        <text>L-dopachrome = 5,6-dihydroxyindole-2-carboxylate</text>
        <dbReference type="Rhea" id="RHEA:13041"/>
        <dbReference type="ChEBI" id="CHEBI:16875"/>
        <dbReference type="ChEBI" id="CHEBI:57509"/>
        <dbReference type="EC" id="5.3.3.12"/>
    </reaction>
</comment>
<comment type="catalytic activity">
    <reaction evidence="6">
        <text>3-phenylpyruvate = enol-phenylpyruvate</text>
        <dbReference type="Rhea" id="RHEA:17097"/>
        <dbReference type="ChEBI" id="CHEBI:16815"/>
        <dbReference type="ChEBI" id="CHEBI:18005"/>
        <dbReference type="EC" id="5.3.2.1"/>
    </reaction>
</comment>
<evidence type="ECO:0000313" key="15">
    <source>
        <dbReference type="Proteomes" id="UP000076584"/>
    </source>
</evidence>
<feature type="compositionally biased region" description="Basic residues" evidence="13">
    <location>
        <begin position="372"/>
        <end position="381"/>
    </location>
</feature>
<evidence type="ECO:0000256" key="10">
    <source>
        <dbReference type="ARBA" id="ARBA00041631"/>
    </source>
</evidence>
<evidence type="ECO:0000256" key="2">
    <source>
        <dbReference type="ARBA" id="ARBA00005851"/>
    </source>
</evidence>
<evidence type="ECO:0000256" key="9">
    <source>
        <dbReference type="ARBA" id="ARBA00039086"/>
    </source>
</evidence>
<dbReference type="InterPro" id="IPR001398">
    <property type="entry name" value="Macrophage_inhib_fac"/>
</dbReference>
<evidence type="ECO:0000256" key="3">
    <source>
        <dbReference type="ARBA" id="ARBA00022514"/>
    </source>
</evidence>
<sequence length="403" mass="43938">LPLSELRPSNTVADMADPVSPPSSPPQESNTTPNTANEKTTSHPPVTPENKRLSQIGGLSFAERKMSRRPSTAPTPIVEGDGGLTRDMHHSLPGDVRNNRKSRTQAEMAKRRSSYYEEAFQGDRESNLVKDRVYSEAIVMAELRTNVIINDEFSFITDFSYQLSIRYQRPVSSIVVNLQHGACMLFGGTFEPAYTMSIHALSLEVGVTKNKRNAALLQKHLQEALGVAPARGFVKFIEVPAENMAVNGKTTASQIAEVTGEEEETIAERRARNRKSIGAKSISAFRHGSIVGPRKGSVFDFRRESVAAPRKESVMVPSQELTPPHSATDAPPIPPIPEAHAVNNTGPTTTEKDTPIKEVEKAPTNNSTAPPKKTKAAKRKSSFVSSLFSRSPRTTSTLPTVSS</sequence>
<gene>
    <name evidence="14" type="ORF">CI238_08171</name>
</gene>
<feature type="region of interest" description="Disordered" evidence="13">
    <location>
        <begin position="1"/>
        <end position="110"/>
    </location>
</feature>
<name>A0A167DET4_COLIC</name>
<dbReference type="GO" id="GO:0004167">
    <property type="term" value="F:dopachrome isomerase activity"/>
    <property type="evidence" value="ECO:0007669"/>
    <property type="project" value="UniProtKB-EC"/>
</dbReference>
<comment type="subcellular location">
    <subcellularLocation>
        <location evidence="1">Secreted</location>
    </subcellularLocation>
</comment>
<keyword evidence="5" id="KW-0413">Isomerase</keyword>
<evidence type="ECO:0000256" key="11">
    <source>
        <dbReference type="ARBA" id="ARBA00041912"/>
    </source>
</evidence>
<feature type="compositionally biased region" description="Polar residues" evidence="13">
    <location>
        <begin position="27"/>
        <end position="44"/>
    </location>
</feature>
<comment type="caution">
    <text evidence="14">The sequence shown here is derived from an EMBL/GenBank/DDBJ whole genome shotgun (WGS) entry which is preliminary data.</text>
</comment>
<dbReference type="EC" id="5.3.3.12" evidence="8"/>
<keyword evidence="3" id="KW-0202">Cytokine</keyword>
<evidence type="ECO:0000256" key="7">
    <source>
        <dbReference type="ARBA" id="ARBA00036823"/>
    </source>
</evidence>
<dbReference type="STRING" id="1573173.A0A167DET4"/>
<evidence type="ECO:0000256" key="1">
    <source>
        <dbReference type="ARBA" id="ARBA00004613"/>
    </source>
</evidence>